<dbReference type="EMBL" id="ML979132">
    <property type="protein sequence ID" value="KAF1920278.1"/>
    <property type="molecule type" value="Genomic_DNA"/>
</dbReference>
<name>A0A6A5QZN4_AMPQU</name>
<dbReference type="AlphaFoldDB" id="A0A6A5QZN4"/>
<dbReference type="Proteomes" id="UP000800096">
    <property type="component" value="Unassembled WGS sequence"/>
</dbReference>
<organism evidence="2 3">
    <name type="scientific">Ampelomyces quisqualis</name>
    <name type="common">Powdery mildew agent</name>
    <dbReference type="NCBI Taxonomy" id="50730"/>
    <lineage>
        <taxon>Eukaryota</taxon>
        <taxon>Fungi</taxon>
        <taxon>Dikarya</taxon>
        <taxon>Ascomycota</taxon>
        <taxon>Pezizomycotina</taxon>
        <taxon>Dothideomycetes</taxon>
        <taxon>Pleosporomycetidae</taxon>
        <taxon>Pleosporales</taxon>
        <taxon>Pleosporineae</taxon>
        <taxon>Phaeosphaeriaceae</taxon>
        <taxon>Ampelomyces</taxon>
    </lineage>
</organism>
<proteinExistence type="predicted"/>
<keyword evidence="3" id="KW-1185">Reference proteome</keyword>
<reference evidence="2" key="1">
    <citation type="journal article" date="2020" name="Stud. Mycol.">
        <title>101 Dothideomycetes genomes: a test case for predicting lifestyles and emergence of pathogens.</title>
        <authorList>
            <person name="Haridas S."/>
            <person name="Albert R."/>
            <person name="Binder M."/>
            <person name="Bloem J."/>
            <person name="Labutti K."/>
            <person name="Salamov A."/>
            <person name="Andreopoulos B."/>
            <person name="Baker S."/>
            <person name="Barry K."/>
            <person name="Bills G."/>
            <person name="Bluhm B."/>
            <person name="Cannon C."/>
            <person name="Castanera R."/>
            <person name="Culley D."/>
            <person name="Daum C."/>
            <person name="Ezra D."/>
            <person name="Gonzalez J."/>
            <person name="Henrissat B."/>
            <person name="Kuo A."/>
            <person name="Liang C."/>
            <person name="Lipzen A."/>
            <person name="Lutzoni F."/>
            <person name="Magnuson J."/>
            <person name="Mondo S."/>
            <person name="Nolan M."/>
            <person name="Ohm R."/>
            <person name="Pangilinan J."/>
            <person name="Park H.-J."/>
            <person name="Ramirez L."/>
            <person name="Alfaro M."/>
            <person name="Sun H."/>
            <person name="Tritt A."/>
            <person name="Yoshinaga Y."/>
            <person name="Zwiers L.-H."/>
            <person name="Turgeon B."/>
            <person name="Goodwin S."/>
            <person name="Spatafora J."/>
            <person name="Crous P."/>
            <person name="Grigoriev I."/>
        </authorList>
    </citation>
    <scope>NUCLEOTIDE SEQUENCE</scope>
    <source>
        <strain evidence="2">HMLAC05119</strain>
    </source>
</reference>
<feature type="region of interest" description="Disordered" evidence="1">
    <location>
        <begin position="45"/>
        <end position="65"/>
    </location>
</feature>
<evidence type="ECO:0000313" key="3">
    <source>
        <dbReference type="Proteomes" id="UP000800096"/>
    </source>
</evidence>
<sequence>MASSRLNRATSGALSFAGSTAVGSTVPIHHKLLVERQQRLMAAGSLTGPHKSLRPNYIAPSSYQPTSSKATFRAATRCLGLSEDSRGHGAPHAVRRSTVHHFPQPWKAQQRPSCGTAADVVLLVVRTMPEAARGSSM</sequence>
<protein>
    <submittedName>
        <fullName evidence="2">Uncharacterized protein</fullName>
    </submittedName>
</protein>
<gene>
    <name evidence="2" type="ORF">BDU57DRAFT_561257</name>
</gene>
<accession>A0A6A5QZN4</accession>
<evidence type="ECO:0000313" key="2">
    <source>
        <dbReference type="EMBL" id="KAF1920278.1"/>
    </source>
</evidence>
<evidence type="ECO:0000256" key="1">
    <source>
        <dbReference type="SAM" id="MobiDB-lite"/>
    </source>
</evidence>